<dbReference type="FunFam" id="2.40.50.140:FF:000161">
    <property type="entry name" value="Ribonuclease R"/>
    <property type="match status" value="1"/>
</dbReference>
<accession>A0A377DF40</accession>
<dbReference type="PANTHER" id="PTHR23355:SF9">
    <property type="entry name" value="DIS3-LIKE EXONUCLEASE 2"/>
    <property type="match status" value="1"/>
</dbReference>
<dbReference type="GO" id="GO:0003723">
    <property type="term" value="F:RNA binding"/>
    <property type="evidence" value="ECO:0007669"/>
    <property type="project" value="InterPro"/>
</dbReference>
<dbReference type="Pfam" id="PF00575">
    <property type="entry name" value="S1"/>
    <property type="match status" value="1"/>
</dbReference>
<protein>
    <submittedName>
        <fullName evidence="3">Exoribonuclease R</fullName>
        <ecNumber evidence="3">3.1.13.1</ecNumber>
    </submittedName>
</protein>
<dbReference type="EMBL" id="UGFC01000006">
    <property type="protein sequence ID" value="STM19010.1"/>
    <property type="molecule type" value="Genomic_DNA"/>
</dbReference>
<dbReference type="EC" id="3.1.13.1" evidence="3"/>
<keyword evidence="3" id="KW-0378">Hydrolase</keyword>
<dbReference type="InterPro" id="IPR050180">
    <property type="entry name" value="RNR_Ribonuclease"/>
</dbReference>
<feature type="region of interest" description="Disordered" evidence="1">
    <location>
        <begin position="172"/>
        <end position="204"/>
    </location>
</feature>
<dbReference type="SUPFAM" id="SSF50249">
    <property type="entry name" value="Nucleic acid-binding proteins"/>
    <property type="match status" value="2"/>
</dbReference>
<dbReference type="InterPro" id="IPR001900">
    <property type="entry name" value="RNase_II/R"/>
</dbReference>
<name>A0A377DF40_ECOLX</name>
<dbReference type="InterPro" id="IPR003029">
    <property type="entry name" value="S1_domain"/>
</dbReference>
<dbReference type="CDD" id="cd04471">
    <property type="entry name" value="S1_RNase_R"/>
    <property type="match status" value="1"/>
</dbReference>
<dbReference type="GO" id="GO:0006402">
    <property type="term" value="P:mRNA catabolic process"/>
    <property type="evidence" value="ECO:0007669"/>
    <property type="project" value="TreeGrafter"/>
</dbReference>
<evidence type="ECO:0000259" key="2">
    <source>
        <dbReference type="PROSITE" id="PS50126"/>
    </source>
</evidence>
<evidence type="ECO:0000313" key="4">
    <source>
        <dbReference type="Proteomes" id="UP000254174"/>
    </source>
</evidence>
<dbReference type="GO" id="GO:0005829">
    <property type="term" value="C:cytosol"/>
    <property type="evidence" value="ECO:0007669"/>
    <property type="project" value="TreeGrafter"/>
</dbReference>
<proteinExistence type="predicted"/>
<gene>
    <name evidence="3" type="primary">rnr_4</name>
    <name evidence="3" type="ORF">NCTC7922_05254</name>
</gene>
<feature type="compositionally biased region" description="Basic residues" evidence="1">
    <location>
        <begin position="175"/>
        <end position="204"/>
    </location>
</feature>
<dbReference type="PROSITE" id="PS50126">
    <property type="entry name" value="S1"/>
    <property type="match status" value="1"/>
</dbReference>
<dbReference type="InterPro" id="IPR012340">
    <property type="entry name" value="NA-bd_OB-fold"/>
</dbReference>
<sequence>MQSYAHFTSPIRRYPDLTLHRAIKYLLAKEQGHQGNTTETGGYHYSMEEMLQLGQHCSMAERRADEATRDVADWLKCDFMLDQVGNVFKGVISSVAGFGFFVRLDDLFIDGLVHVSSLDNDYYRFDQVGQRLMGESSGQTYRLGDRVEVRVEAVNMDERKIDFSLISSERAPRNVGKRRARKRKKAMQVKKAGKRRQVGKKGKL</sequence>
<dbReference type="SMART" id="SM00316">
    <property type="entry name" value="S1"/>
    <property type="match status" value="1"/>
</dbReference>
<evidence type="ECO:0000256" key="1">
    <source>
        <dbReference type="SAM" id="MobiDB-lite"/>
    </source>
</evidence>
<dbReference type="PANTHER" id="PTHR23355">
    <property type="entry name" value="RIBONUCLEASE"/>
    <property type="match status" value="1"/>
</dbReference>
<evidence type="ECO:0000313" key="3">
    <source>
        <dbReference type="EMBL" id="STM19010.1"/>
    </source>
</evidence>
<feature type="domain" description="S1 motif" evidence="2">
    <location>
        <begin position="85"/>
        <end position="166"/>
    </location>
</feature>
<dbReference type="Gene3D" id="2.40.50.140">
    <property type="entry name" value="Nucleic acid-binding proteins"/>
    <property type="match status" value="1"/>
</dbReference>
<organism evidence="3 4">
    <name type="scientific">Escherichia coli</name>
    <dbReference type="NCBI Taxonomy" id="562"/>
    <lineage>
        <taxon>Bacteria</taxon>
        <taxon>Pseudomonadati</taxon>
        <taxon>Pseudomonadota</taxon>
        <taxon>Gammaproteobacteria</taxon>
        <taxon>Enterobacterales</taxon>
        <taxon>Enterobacteriaceae</taxon>
        <taxon>Escherichia</taxon>
    </lineage>
</organism>
<dbReference type="AlphaFoldDB" id="A0A377DF40"/>
<dbReference type="Proteomes" id="UP000254174">
    <property type="component" value="Unassembled WGS sequence"/>
</dbReference>
<reference evidence="3 4" key="1">
    <citation type="submission" date="2018-06" db="EMBL/GenBank/DDBJ databases">
        <authorList>
            <consortium name="Pathogen Informatics"/>
            <person name="Doyle S."/>
        </authorList>
    </citation>
    <scope>NUCLEOTIDE SEQUENCE [LARGE SCALE GENOMIC DNA]</scope>
    <source>
        <strain evidence="3 4">NCTC7922</strain>
    </source>
</reference>
<dbReference type="GO" id="GO:0008859">
    <property type="term" value="F:exoribonuclease II activity"/>
    <property type="evidence" value="ECO:0007669"/>
    <property type="project" value="UniProtKB-EC"/>
</dbReference>
<dbReference type="Pfam" id="PF00773">
    <property type="entry name" value="RNB"/>
    <property type="match status" value="1"/>
</dbReference>